<evidence type="ECO:0000256" key="4">
    <source>
        <dbReference type="PROSITE-ProRule" id="PRU00502"/>
    </source>
</evidence>
<keyword evidence="8" id="KW-1185">Reference proteome</keyword>
<dbReference type="AlphaFoldDB" id="A0AA35IZ00"/>
<dbReference type="Gene3D" id="3.90.70.10">
    <property type="entry name" value="Cysteine proteinases"/>
    <property type="match status" value="1"/>
</dbReference>
<sequence>MEVDNKRKHSGSELEQEVLKKIRPQEPNYAYLETVVREKLDFDTEKICCITLSPLNVYCCLVCGHFYQGRHEKSPAFIHSINENHHVFLNLTSLKFYILPQNIQILHGNKVQLLNSIKFAVYPTYCLKDLESFPKHCFDLSNRVYLNGFIGFTNAATYAYAHSVLLVISHMVPLRDHFLLNHFDGQGEFIKRLSMCIKKIWSPKLFKPYLTVDNFVAYLKVKEGLNSNLIDPRFFLLWLFNKICLNSKQLKSILNQSCKGKVKIAEFGKELERSISVTSNVKIRPFWVLTLDLPEFSPFEDGNSVDNLPQIRITKLLTKFTNSKPTSTNTVFELTRLPQFLIFHFNRFDCSSEHPVKSRNQTLVEFSGELEILHVKYRLKANIIHVVIKSSCADEKTANGDERSHWVTQLYDEKSEKWIEVDGINTTERDGELLFLNETFMQVWEKQD</sequence>
<dbReference type="InterPro" id="IPR050185">
    <property type="entry name" value="Ub_carboxyl-term_hydrolase"/>
</dbReference>
<dbReference type="InterPro" id="IPR013083">
    <property type="entry name" value="Znf_RING/FYVE/PHD"/>
</dbReference>
<dbReference type="InterPro" id="IPR038765">
    <property type="entry name" value="Papain-like_cys_pep_sf"/>
</dbReference>
<dbReference type="PANTHER" id="PTHR21646">
    <property type="entry name" value="UBIQUITIN CARBOXYL-TERMINAL HYDROLASE"/>
    <property type="match status" value="1"/>
</dbReference>
<dbReference type="PROSITE" id="PS50235">
    <property type="entry name" value="USP_3"/>
    <property type="match status" value="1"/>
</dbReference>
<dbReference type="GO" id="GO:0004843">
    <property type="term" value="F:cysteine-type deubiquitinase activity"/>
    <property type="evidence" value="ECO:0007669"/>
    <property type="project" value="InterPro"/>
</dbReference>
<organism evidence="7 8">
    <name type="scientific">Saccharomyces mikatae IFO 1815</name>
    <dbReference type="NCBI Taxonomy" id="226126"/>
    <lineage>
        <taxon>Eukaryota</taxon>
        <taxon>Fungi</taxon>
        <taxon>Dikarya</taxon>
        <taxon>Ascomycota</taxon>
        <taxon>Saccharomycotina</taxon>
        <taxon>Saccharomycetes</taxon>
        <taxon>Saccharomycetales</taxon>
        <taxon>Saccharomycetaceae</taxon>
        <taxon>Saccharomyces</taxon>
    </lineage>
</organism>
<keyword evidence="2 4" id="KW-0863">Zinc-finger</keyword>
<dbReference type="InterPro" id="IPR001607">
    <property type="entry name" value="Znf_UBP"/>
</dbReference>
<dbReference type="GO" id="GO:0016579">
    <property type="term" value="P:protein deubiquitination"/>
    <property type="evidence" value="ECO:0007669"/>
    <property type="project" value="InterPro"/>
</dbReference>
<evidence type="ECO:0008006" key="9">
    <source>
        <dbReference type="Google" id="ProtNLM"/>
    </source>
</evidence>
<dbReference type="InterPro" id="IPR028889">
    <property type="entry name" value="USP"/>
</dbReference>
<feature type="domain" description="UBP-type" evidence="6">
    <location>
        <begin position="5"/>
        <end position="124"/>
    </location>
</feature>
<dbReference type="SMART" id="SM00290">
    <property type="entry name" value="ZnF_UBP"/>
    <property type="match status" value="1"/>
</dbReference>
<dbReference type="GeneID" id="80917931"/>
<accession>A0AA35IZ00</accession>
<dbReference type="SUPFAM" id="SSF54001">
    <property type="entry name" value="Cysteine proteinases"/>
    <property type="match status" value="1"/>
</dbReference>
<gene>
    <name evidence="7" type="primary">SMKI06G0660</name>
    <name evidence="7" type="ORF">SMKI_06G0660</name>
</gene>
<dbReference type="GO" id="GO:0008270">
    <property type="term" value="F:zinc ion binding"/>
    <property type="evidence" value="ECO:0007669"/>
    <property type="project" value="UniProtKB-KW"/>
</dbReference>
<dbReference type="Proteomes" id="UP001161438">
    <property type="component" value="Chromosome 6"/>
</dbReference>
<dbReference type="Gene3D" id="3.30.40.10">
    <property type="entry name" value="Zinc/RING finger domain, C3HC4 (zinc finger)"/>
    <property type="match status" value="1"/>
</dbReference>
<dbReference type="RefSeq" id="XP_056081835.1">
    <property type="nucleotide sequence ID" value="XM_056222111.1"/>
</dbReference>
<evidence type="ECO:0000259" key="5">
    <source>
        <dbReference type="PROSITE" id="PS50235"/>
    </source>
</evidence>
<evidence type="ECO:0000313" key="7">
    <source>
        <dbReference type="EMBL" id="CAI4038720.1"/>
    </source>
</evidence>
<evidence type="ECO:0000256" key="2">
    <source>
        <dbReference type="ARBA" id="ARBA00022771"/>
    </source>
</evidence>
<name>A0AA35IZ00_SACMI</name>
<dbReference type="EMBL" id="OX365762">
    <property type="protein sequence ID" value="CAI4038720.1"/>
    <property type="molecule type" value="Genomic_DNA"/>
</dbReference>
<keyword evidence="1" id="KW-0479">Metal-binding</keyword>
<reference evidence="7" key="1">
    <citation type="submission" date="2022-10" db="EMBL/GenBank/DDBJ databases">
        <authorList>
            <person name="Byrne P K."/>
        </authorList>
    </citation>
    <scope>NUCLEOTIDE SEQUENCE</scope>
    <source>
        <strain evidence="7">IFO1815</strain>
    </source>
</reference>
<dbReference type="PROSITE" id="PS50271">
    <property type="entry name" value="ZF_UBP"/>
    <property type="match status" value="1"/>
</dbReference>
<evidence type="ECO:0000313" key="8">
    <source>
        <dbReference type="Proteomes" id="UP001161438"/>
    </source>
</evidence>
<keyword evidence="3" id="KW-0862">Zinc</keyword>
<evidence type="ECO:0000256" key="1">
    <source>
        <dbReference type="ARBA" id="ARBA00022723"/>
    </source>
</evidence>
<proteinExistence type="predicted"/>
<dbReference type="InterPro" id="IPR001394">
    <property type="entry name" value="Peptidase_C19_UCH"/>
</dbReference>
<dbReference type="PANTHER" id="PTHR21646:SF16">
    <property type="entry name" value="U4_U6.U5 TRI-SNRNP-ASSOCIATED PROTEIN 2"/>
    <property type="match status" value="1"/>
</dbReference>
<dbReference type="SUPFAM" id="SSF57850">
    <property type="entry name" value="RING/U-box"/>
    <property type="match status" value="1"/>
</dbReference>
<protein>
    <recommendedName>
        <fullName evidence="9">Sad1p</fullName>
    </recommendedName>
</protein>
<evidence type="ECO:0000259" key="6">
    <source>
        <dbReference type="PROSITE" id="PS50271"/>
    </source>
</evidence>
<feature type="domain" description="USP" evidence="5">
    <location>
        <begin position="150"/>
        <end position="447"/>
    </location>
</feature>
<dbReference type="Pfam" id="PF02148">
    <property type="entry name" value="zf-UBP"/>
    <property type="match status" value="1"/>
</dbReference>
<evidence type="ECO:0000256" key="3">
    <source>
        <dbReference type="ARBA" id="ARBA00022833"/>
    </source>
</evidence>
<dbReference type="Pfam" id="PF00443">
    <property type="entry name" value="UCH"/>
    <property type="match status" value="1"/>
</dbReference>